<evidence type="ECO:0000256" key="1">
    <source>
        <dbReference type="SAM" id="MobiDB-lite"/>
    </source>
</evidence>
<evidence type="ECO:0000313" key="2">
    <source>
        <dbReference type="EMBL" id="CAD7696973.1"/>
    </source>
</evidence>
<dbReference type="InterPro" id="IPR035441">
    <property type="entry name" value="TFIIS/LEDGF_dom_sf"/>
</dbReference>
<name>A0A8S1J0D8_9CHLO</name>
<dbReference type="OrthoDB" id="552188at2759"/>
<sequence length="711" mass="77669">MEEAEKAALALDGVVYTNYREVRTTAKKGAGKFLKFFLIDDREREVLAATAEDQGDAHYLYKNAKGFTQHGKLESHNRKEVIMWLEKIIRESPFQVNNKQEEEDLKLLPTEDHPEGLYFVDQRQERITCPDGRKSNKFFLIDQYGVEHLAVVGEESHARDGHYHYIAHEPFASASPLSSRNANGVYHWLEQWLSHNALTAAEEEAQGAPVGQAPSEECPRARPRSVVLEMGDWGDGEGKAMPPRMLDLSRLTGTRKRLTGAAEASHQKRMKLMHSAEAAAAEELQAAWLQERRMAAGADAEARKAEALSSLAWLKEAPSDDEVTTVEYWHSILREMVEAWEAEEKLQDGDVESMEVDIVPESPFSSPDASAPPAIPCHPNPKSRHWLRLCLEALKEVGTMYMPLKLMSQTGIMSTVTKLKDHPNSSISRYSQYIALQWRTQMLAHCRTLLDPAILSDPVGDLEEALLSGSLAPPMLGPKDPPPAARRLKCAAAFEAEGRNTPSGRLEGGTGGSKERAGDADPEQAQRGTVTKSGDDCSHCEADTTHDQPSEIGKDASPDIADVTEVEGTAHEGENGALDDGDEGTAMEEEEVKADGGESDIGTDSDDNDGDCPMAGSESPGQQESPTADGLVDGVSVDPREGGQGEQDEAHRGELRSRIASKELPRTTSASEGPRNTEADGDESDLGLLLADIPEEFFPEDEEVSGRDSGD</sequence>
<gene>
    <name evidence="2" type="ORF">OSTQU699_LOCUS2334</name>
</gene>
<dbReference type="AlphaFoldDB" id="A0A8S1J0D8"/>
<accession>A0A8S1J0D8</accession>
<proteinExistence type="predicted"/>
<feature type="compositionally biased region" description="Basic and acidic residues" evidence="1">
    <location>
        <begin position="533"/>
        <end position="557"/>
    </location>
</feature>
<dbReference type="Proteomes" id="UP000708148">
    <property type="component" value="Unassembled WGS sequence"/>
</dbReference>
<dbReference type="SUPFAM" id="SSF47676">
    <property type="entry name" value="Conserved domain common to transcription factors TFIIS, elongin A, CRSP70"/>
    <property type="match status" value="1"/>
</dbReference>
<evidence type="ECO:0000313" key="3">
    <source>
        <dbReference type="Proteomes" id="UP000708148"/>
    </source>
</evidence>
<feature type="compositionally biased region" description="Acidic residues" evidence="1">
    <location>
        <begin position="577"/>
        <end position="610"/>
    </location>
</feature>
<comment type="caution">
    <text evidence="2">The sequence shown here is derived from an EMBL/GenBank/DDBJ whole genome shotgun (WGS) entry which is preliminary data.</text>
</comment>
<reference evidence="2" key="1">
    <citation type="submission" date="2020-12" db="EMBL/GenBank/DDBJ databases">
        <authorList>
            <person name="Iha C."/>
        </authorList>
    </citation>
    <scope>NUCLEOTIDE SEQUENCE</scope>
</reference>
<dbReference type="EMBL" id="CAJHUC010000586">
    <property type="protein sequence ID" value="CAD7696973.1"/>
    <property type="molecule type" value="Genomic_DNA"/>
</dbReference>
<keyword evidence="3" id="KW-1185">Reference proteome</keyword>
<feature type="compositionally biased region" description="Basic and acidic residues" evidence="1">
    <location>
        <begin position="638"/>
        <end position="665"/>
    </location>
</feature>
<organism evidence="2 3">
    <name type="scientific">Ostreobium quekettii</name>
    <dbReference type="NCBI Taxonomy" id="121088"/>
    <lineage>
        <taxon>Eukaryota</taxon>
        <taxon>Viridiplantae</taxon>
        <taxon>Chlorophyta</taxon>
        <taxon>core chlorophytes</taxon>
        <taxon>Ulvophyceae</taxon>
        <taxon>TCBD clade</taxon>
        <taxon>Bryopsidales</taxon>
        <taxon>Ostreobineae</taxon>
        <taxon>Ostreobiaceae</taxon>
        <taxon>Ostreobium</taxon>
    </lineage>
</organism>
<protein>
    <submittedName>
        <fullName evidence="2">Uncharacterized protein</fullName>
    </submittedName>
</protein>
<feature type="region of interest" description="Disordered" evidence="1">
    <location>
        <begin position="495"/>
        <end position="688"/>
    </location>
</feature>